<dbReference type="Proteomes" id="UP000292385">
    <property type="component" value="Unassembled WGS sequence"/>
</dbReference>
<reference evidence="4 5" key="1">
    <citation type="submission" date="2019-02" db="EMBL/GenBank/DDBJ databases">
        <title>Kribbella capetownensis sp. nov. and Kribbella speibonae sp. nov., isolated from soil.</title>
        <authorList>
            <person name="Curtis S.M."/>
            <person name="Norton I."/>
            <person name="Everest G.J."/>
            <person name="Meyers P.R."/>
        </authorList>
    </citation>
    <scope>NUCLEOTIDE SEQUENCE [LARGE SCALE GENOMIC DNA]</scope>
    <source>
        <strain evidence="2 4">SK5</strain>
        <strain evidence="3 5">YM55</strain>
    </source>
</reference>
<feature type="transmembrane region" description="Helical" evidence="1">
    <location>
        <begin position="234"/>
        <end position="254"/>
    </location>
</feature>
<protein>
    <submittedName>
        <fullName evidence="3">EamA family transporter</fullName>
    </submittedName>
</protein>
<organism evidence="3 5">
    <name type="scientific">Kribbella speibonae</name>
    <dbReference type="NCBI Taxonomy" id="1572660"/>
    <lineage>
        <taxon>Bacteria</taxon>
        <taxon>Bacillati</taxon>
        <taxon>Actinomycetota</taxon>
        <taxon>Actinomycetes</taxon>
        <taxon>Propionibacteriales</taxon>
        <taxon>Kribbellaceae</taxon>
        <taxon>Kribbella</taxon>
    </lineage>
</organism>
<feature type="transmembrane region" description="Helical" evidence="1">
    <location>
        <begin position="173"/>
        <end position="196"/>
    </location>
</feature>
<dbReference type="AlphaFoldDB" id="A0A4R0IL75"/>
<dbReference type="SUPFAM" id="SSF103481">
    <property type="entry name" value="Multidrug resistance efflux transporter EmrE"/>
    <property type="match status" value="1"/>
</dbReference>
<feature type="transmembrane region" description="Helical" evidence="1">
    <location>
        <begin position="260"/>
        <end position="276"/>
    </location>
</feature>
<keyword evidence="1" id="KW-0472">Membrane</keyword>
<comment type="caution">
    <text evidence="3">The sequence shown here is derived from an EMBL/GenBank/DDBJ whole genome shotgun (WGS) entry which is preliminary data.</text>
</comment>
<gene>
    <name evidence="2" type="ORF">E0H58_07885</name>
    <name evidence="3" type="ORF">E0H92_40955</name>
</gene>
<dbReference type="Proteomes" id="UP000294225">
    <property type="component" value="Unassembled WGS sequence"/>
</dbReference>
<feature type="transmembrane region" description="Helical" evidence="1">
    <location>
        <begin position="141"/>
        <end position="161"/>
    </location>
</feature>
<evidence type="ECO:0000313" key="2">
    <source>
        <dbReference type="EMBL" id="TCC27843.1"/>
    </source>
</evidence>
<sequence>MVRRTVPPQTYFVVSAVFHYLGPALAVLLFVRIEPLGVAWLRIASAGLIFAVWRRPWRAWRVLSGPARRLVVGWGAVLALMNSCFYLAIERIPLGTVAAAEFAPVIVLAAIAVRSIRNVLAVVLAVAGVYVLTDIRLSGDWIGLVFTASNALLFAAYVVLGHRVSRTDGLRRIDGLALAMGTATVLALPVGAWAAVPAFTDVGLLAAAVGVGVCSSVIPYVADQLAMARLQRSTFALLLALLPATATVIGAVVLRQIPQAAELVAVAIIVVAVGLHREPS</sequence>
<dbReference type="EMBL" id="SJKC01000009">
    <property type="protein sequence ID" value="TCC29405.1"/>
    <property type="molecule type" value="Genomic_DNA"/>
</dbReference>
<feature type="transmembrane region" description="Helical" evidence="1">
    <location>
        <begin position="119"/>
        <end position="135"/>
    </location>
</feature>
<feature type="transmembrane region" description="Helical" evidence="1">
    <location>
        <begin position="202"/>
        <end position="222"/>
    </location>
</feature>
<accession>A0A4R0IL75</accession>
<dbReference type="EMBL" id="SJJY01000001">
    <property type="protein sequence ID" value="TCC27843.1"/>
    <property type="molecule type" value="Genomic_DNA"/>
</dbReference>
<evidence type="ECO:0000256" key="1">
    <source>
        <dbReference type="SAM" id="Phobius"/>
    </source>
</evidence>
<evidence type="ECO:0000313" key="4">
    <source>
        <dbReference type="Proteomes" id="UP000292385"/>
    </source>
</evidence>
<keyword evidence="1" id="KW-1133">Transmembrane helix</keyword>
<feature type="transmembrane region" description="Helical" evidence="1">
    <location>
        <begin position="69"/>
        <end position="88"/>
    </location>
</feature>
<evidence type="ECO:0000313" key="3">
    <source>
        <dbReference type="EMBL" id="TCC29405.1"/>
    </source>
</evidence>
<feature type="transmembrane region" description="Helical" evidence="1">
    <location>
        <begin position="94"/>
        <end position="112"/>
    </location>
</feature>
<proteinExistence type="predicted"/>
<dbReference type="InterPro" id="IPR037185">
    <property type="entry name" value="EmrE-like"/>
</dbReference>
<evidence type="ECO:0000313" key="5">
    <source>
        <dbReference type="Proteomes" id="UP000294225"/>
    </source>
</evidence>
<keyword evidence="1" id="KW-0812">Transmembrane</keyword>
<feature type="transmembrane region" description="Helical" evidence="1">
    <location>
        <begin position="12"/>
        <end position="33"/>
    </location>
</feature>
<keyword evidence="4" id="KW-1185">Reference proteome</keyword>
<feature type="transmembrane region" description="Helical" evidence="1">
    <location>
        <begin position="39"/>
        <end position="57"/>
    </location>
</feature>
<name>A0A4R0IL75_9ACTN</name>